<reference evidence="1 2" key="2">
    <citation type="journal article" date="2022" name="Mol. Ecol. Resour.">
        <title>The genomes of chicory, endive, great burdock and yacon provide insights into Asteraceae paleo-polyploidization history and plant inulin production.</title>
        <authorList>
            <person name="Fan W."/>
            <person name="Wang S."/>
            <person name="Wang H."/>
            <person name="Wang A."/>
            <person name="Jiang F."/>
            <person name="Liu H."/>
            <person name="Zhao H."/>
            <person name="Xu D."/>
            <person name="Zhang Y."/>
        </authorList>
    </citation>
    <scope>NUCLEOTIDE SEQUENCE [LARGE SCALE GENOMIC DNA]</scope>
    <source>
        <strain evidence="2">cv. Yunnan</strain>
        <tissue evidence="1">Leaves</tissue>
    </source>
</reference>
<accession>A0ACB9HQG7</accession>
<gene>
    <name evidence="1" type="ORF">L1987_32743</name>
</gene>
<proteinExistence type="predicted"/>
<dbReference type="EMBL" id="CM042028">
    <property type="protein sequence ID" value="KAI3797486.1"/>
    <property type="molecule type" value="Genomic_DNA"/>
</dbReference>
<sequence>MEVAAIIFFLDLFCLLFLHKSCAELHTISDSQFLTDRDILVSDNGIFELGFFQSDSPENRYLGIRYKKIPVTTLVWVANREQPLASASALVFKIIDPGILVLFNNIRVIWSSNSTTESINATAKLRDTGNLALMDQHENVLWQSFDYPTEHWLPGMKMGNDYLRGIEWRLSSWKSSQHPLVGEFTWAAGKHGFPSFILKQGSVVKFRSELWRNQRLKGISSFSRNMTFSYYAIVNESEVYIAYNIENSSTLLRITLSSSGILETWGWVEGGKNWSLECHSLKISVIHTTFAVLMEAASLF</sequence>
<dbReference type="Proteomes" id="UP001056120">
    <property type="component" value="Linkage Group LG11"/>
</dbReference>
<name>A0ACB9HQG7_9ASTR</name>
<evidence type="ECO:0000313" key="1">
    <source>
        <dbReference type="EMBL" id="KAI3797486.1"/>
    </source>
</evidence>
<protein>
    <submittedName>
        <fullName evidence="1">Uncharacterized protein</fullName>
    </submittedName>
</protein>
<evidence type="ECO:0000313" key="2">
    <source>
        <dbReference type="Proteomes" id="UP001056120"/>
    </source>
</evidence>
<comment type="caution">
    <text evidence="1">The sequence shown here is derived from an EMBL/GenBank/DDBJ whole genome shotgun (WGS) entry which is preliminary data.</text>
</comment>
<keyword evidence="2" id="KW-1185">Reference proteome</keyword>
<organism evidence="1 2">
    <name type="scientific">Smallanthus sonchifolius</name>
    <dbReference type="NCBI Taxonomy" id="185202"/>
    <lineage>
        <taxon>Eukaryota</taxon>
        <taxon>Viridiplantae</taxon>
        <taxon>Streptophyta</taxon>
        <taxon>Embryophyta</taxon>
        <taxon>Tracheophyta</taxon>
        <taxon>Spermatophyta</taxon>
        <taxon>Magnoliopsida</taxon>
        <taxon>eudicotyledons</taxon>
        <taxon>Gunneridae</taxon>
        <taxon>Pentapetalae</taxon>
        <taxon>asterids</taxon>
        <taxon>campanulids</taxon>
        <taxon>Asterales</taxon>
        <taxon>Asteraceae</taxon>
        <taxon>Asteroideae</taxon>
        <taxon>Heliantheae alliance</taxon>
        <taxon>Millerieae</taxon>
        <taxon>Smallanthus</taxon>
    </lineage>
</organism>
<reference evidence="2" key="1">
    <citation type="journal article" date="2022" name="Mol. Ecol. Resour.">
        <title>The genomes of chicory, endive, great burdock and yacon provide insights into Asteraceae palaeo-polyploidization history and plant inulin production.</title>
        <authorList>
            <person name="Fan W."/>
            <person name="Wang S."/>
            <person name="Wang H."/>
            <person name="Wang A."/>
            <person name="Jiang F."/>
            <person name="Liu H."/>
            <person name="Zhao H."/>
            <person name="Xu D."/>
            <person name="Zhang Y."/>
        </authorList>
    </citation>
    <scope>NUCLEOTIDE SEQUENCE [LARGE SCALE GENOMIC DNA]</scope>
    <source>
        <strain evidence="2">cv. Yunnan</strain>
    </source>
</reference>